<accession>A0ABW2D3J0</accession>
<dbReference type="EMBL" id="JBHSXS010000078">
    <property type="protein sequence ID" value="MFC6887273.1"/>
    <property type="molecule type" value="Genomic_DNA"/>
</dbReference>
<protein>
    <submittedName>
        <fullName evidence="1">Uncharacterized protein</fullName>
    </submittedName>
</protein>
<dbReference type="RefSeq" id="WP_160825209.1">
    <property type="nucleotide sequence ID" value="NZ_JBHSXE010000001.1"/>
</dbReference>
<keyword evidence="2" id="KW-1185">Reference proteome</keyword>
<proteinExistence type="predicted"/>
<dbReference type="Gene3D" id="3.90.70.10">
    <property type="entry name" value="Cysteine proteinases"/>
    <property type="match status" value="1"/>
</dbReference>
<organism evidence="1 2">
    <name type="scientific">Actinomadura yumaensis</name>
    <dbReference type="NCBI Taxonomy" id="111807"/>
    <lineage>
        <taxon>Bacteria</taxon>
        <taxon>Bacillati</taxon>
        <taxon>Actinomycetota</taxon>
        <taxon>Actinomycetes</taxon>
        <taxon>Streptosporangiales</taxon>
        <taxon>Thermomonosporaceae</taxon>
        <taxon>Actinomadura</taxon>
    </lineage>
</organism>
<comment type="caution">
    <text evidence="1">The sequence shown here is derived from an EMBL/GenBank/DDBJ whole genome shotgun (WGS) entry which is preliminary data.</text>
</comment>
<evidence type="ECO:0000313" key="2">
    <source>
        <dbReference type="Proteomes" id="UP001596380"/>
    </source>
</evidence>
<evidence type="ECO:0000313" key="1">
    <source>
        <dbReference type="EMBL" id="MFC6887273.1"/>
    </source>
</evidence>
<reference evidence="2" key="1">
    <citation type="journal article" date="2019" name="Int. J. Syst. Evol. Microbiol.">
        <title>The Global Catalogue of Microorganisms (GCM) 10K type strain sequencing project: providing services to taxonomists for standard genome sequencing and annotation.</title>
        <authorList>
            <consortium name="The Broad Institute Genomics Platform"/>
            <consortium name="The Broad Institute Genome Sequencing Center for Infectious Disease"/>
            <person name="Wu L."/>
            <person name="Ma J."/>
        </authorList>
    </citation>
    <scope>NUCLEOTIDE SEQUENCE [LARGE SCALE GENOMIC DNA]</scope>
    <source>
        <strain evidence="2">JCM 3369</strain>
    </source>
</reference>
<gene>
    <name evidence="1" type="ORF">ACFQKB_46445</name>
</gene>
<sequence length="313" mass="33091">MSLRYIGSGPYCYANSLAMVLGDGAPPPSVIEVLTGSPFGLQLHQGRTPYFDPLGWDPGIGVDAALGLLGWDSRRTGGGTADEAAERLREEARKAPVLVGPVEMGLLFHQPEANGAIGADHFLVVTGIEKNTVLMHDPHGHPYATLPMDDFVAAWRTDTIDYPAESFTMRTDFRRARDVGVPAALRGSVADARRWLDGPDAAPPDGSLANAAAAERLAELVEAGLDPDVRAHLVHFAVRVGAHRLADAAALLAGIGLAGAARIAAVQARLVGGLQYPLVADDRPAAARILRELAPTYARLREALDEPLTAVGR</sequence>
<name>A0ABW2D3J0_9ACTN</name>
<dbReference type="Proteomes" id="UP001596380">
    <property type="component" value="Unassembled WGS sequence"/>
</dbReference>